<feature type="chain" id="PRO_5045289391" evidence="2">
    <location>
        <begin position="19"/>
        <end position="864"/>
    </location>
</feature>
<dbReference type="InterPro" id="IPR003961">
    <property type="entry name" value="FN3_dom"/>
</dbReference>
<organism evidence="4 5">
    <name type="scientific">Winogradskyella marincola</name>
    <dbReference type="NCBI Taxonomy" id="3037795"/>
    <lineage>
        <taxon>Bacteria</taxon>
        <taxon>Pseudomonadati</taxon>
        <taxon>Bacteroidota</taxon>
        <taxon>Flavobacteriia</taxon>
        <taxon>Flavobacteriales</taxon>
        <taxon>Flavobacteriaceae</taxon>
        <taxon>Winogradskyella</taxon>
    </lineage>
</organism>
<evidence type="ECO:0000256" key="1">
    <source>
        <dbReference type="ARBA" id="ARBA00022729"/>
    </source>
</evidence>
<dbReference type="InterPro" id="IPR056600">
    <property type="entry name" value="GBD_T9SS_assoc"/>
</dbReference>
<evidence type="ECO:0000259" key="3">
    <source>
        <dbReference type="PROSITE" id="PS50853"/>
    </source>
</evidence>
<comment type="caution">
    <text evidence="4">The sequence shown here is derived from an EMBL/GenBank/DDBJ whole genome shotgun (WGS) entry which is preliminary data.</text>
</comment>
<dbReference type="SMART" id="SM00060">
    <property type="entry name" value="FN3"/>
    <property type="match status" value="3"/>
</dbReference>
<dbReference type="SUPFAM" id="SSF49265">
    <property type="entry name" value="Fibronectin type III"/>
    <property type="match status" value="1"/>
</dbReference>
<dbReference type="InterPro" id="IPR013783">
    <property type="entry name" value="Ig-like_fold"/>
</dbReference>
<evidence type="ECO:0000256" key="2">
    <source>
        <dbReference type="SAM" id="SignalP"/>
    </source>
</evidence>
<dbReference type="Gene3D" id="2.60.120.380">
    <property type="match status" value="1"/>
</dbReference>
<gene>
    <name evidence="4" type="ORF">P7122_15345</name>
</gene>
<keyword evidence="5" id="KW-1185">Reference proteome</keyword>
<dbReference type="EMBL" id="JARSBN010000011">
    <property type="protein sequence ID" value="MDG4717262.1"/>
    <property type="molecule type" value="Genomic_DNA"/>
</dbReference>
<evidence type="ECO:0000313" key="5">
    <source>
        <dbReference type="Proteomes" id="UP001529085"/>
    </source>
</evidence>
<keyword evidence="1 2" id="KW-0732">Signal</keyword>
<feature type="signal peptide" evidence="2">
    <location>
        <begin position="1"/>
        <end position="18"/>
    </location>
</feature>
<dbReference type="Pfam" id="PF18962">
    <property type="entry name" value="Por_Secre_tail"/>
    <property type="match status" value="1"/>
</dbReference>
<dbReference type="Pfam" id="PF23759">
    <property type="entry name" value="GBD_T9SS_assoc"/>
    <property type="match status" value="1"/>
</dbReference>
<name>A0ABT6G5D6_9FLAO</name>
<dbReference type="NCBIfam" id="TIGR04183">
    <property type="entry name" value="Por_Secre_tail"/>
    <property type="match status" value="1"/>
</dbReference>
<protein>
    <submittedName>
        <fullName evidence="4">T9SS type A sorting domain-containing protein</fullName>
    </submittedName>
</protein>
<dbReference type="InterPro" id="IPR026444">
    <property type="entry name" value="Secre_tail"/>
</dbReference>
<dbReference type="RefSeq" id="WP_278006683.1">
    <property type="nucleotide sequence ID" value="NZ_JARSBN010000011.1"/>
</dbReference>
<dbReference type="PROSITE" id="PS50853">
    <property type="entry name" value="FN3"/>
    <property type="match status" value="2"/>
</dbReference>
<dbReference type="Gene3D" id="2.60.40.10">
    <property type="entry name" value="Immunoglobulins"/>
    <property type="match status" value="2"/>
</dbReference>
<feature type="domain" description="Fibronectin type-III" evidence="3">
    <location>
        <begin position="543"/>
        <end position="632"/>
    </location>
</feature>
<proteinExistence type="predicted"/>
<sequence length="864" mass="90964">MKKITFLLFSLIGFLASAQVNIDENFEAGMPGDWSATYSTSTSFSCDGTSARVNLYASNASANLTTSNQVGSSNGTDLDVSFDYKIVDYDSSTFGASDNPTPVGWGTAELQYSTDDGVNWVTALTIDDGNHTASSTCATMMVTVPAASLPNGSDVKLQIINTWAAGDYYFYVDNFVVMQAAVDPPNCDATLTDITYDGDISWTSATGLPTGYTITVGTTSGGNDLADNVDVGDVLTYNVGALSPGDVVYVTIVPYNDNGPATGCVEQSITVPCLDPSGGNATNIGINQADLNWTENGNAALYNVEVVFAGDAPTGTATDSGVANGFTKMGLTSFTNYEFYVQADCTGGSLSGWVGPFAFTTLCSALVPDYTADMSVNVPDSCWNEAGSGDTTTGPMDLGASDWRQGTSYALGSSNAINLYSNVDQEWLLSPIFDLSVAGPYQLELNVAVTNWNNGTQDDTMGSDDEVQLLMSTDGGASWSNLTTWNAGNEPPVGGIEYVEDLTAITGNVQFAIYATDGAVDDSEDYDFHIGEFIVREIPSCPDPASLMMTSLTDMTADFSWSVAGTETTWEYANLPSPSAEPASGTSTMDTSVGFTDLTPETDYDFYIRVDCGGTYSSWAMISYTTPATPPVNNDCANAITLTPGGTFEDSPVTGQTNVGATGSGELPLPGCASYDPADSTGNGGDVWYAVTVPSDGNLTIETNADPTGNGGDSGMAVYTGTCGSLSLLECDDDDSLDGNYSQVVIEPADGLADQTVYVRVWEYSGDAIINFQVSAFSATLSTGSFENESAFTYFPNPVKNTLTLNAQNTIENVTMYNMLGQEVLRATPNAVNSELNMSSLQDGAYFVKVTIANITKTIKVIKQ</sequence>
<accession>A0ABT6G5D6</accession>
<dbReference type="InterPro" id="IPR036116">
    <property type="entry name" value="FN3_sf"/>
</dbReference>
<dbReference type="Gene3D" id="2.60.120.260">
    <property type="entry name" value="Galactose-binding domain-like"/>
    <property type="match status" value="2"/>
</dbReference>
<evidence type="ECO:0000313" key="4">
    <source>
        <dbReference type="EMBL" id="MDG4717262.1"/>
    </source>
</evidence>
<dbReference type="Proteomes" id="UP001529085">
    <property type="component" value="Unassembled WGS sequence"/>
</dbReference>
<feature type="domain" description="Fibronectin type-III" evidence="3">
    <location>
        <begin position="275"/>
        <end position="364"/>
    </location>
</feature>
<reference evidence="4 5" key="1">
    <citation type="submission" date="2023-03" db="EMBL/GenBank/DDBJ databases">
        <title>Strain YYF002 represents a novel species in the genus Winogradskyella isolated from seawater.</title>
        <authorList>
            <person name="Fu Z.-Y."/>
        </authorList>
    </citation>
    <scope>NUCLEOTIDE SEQUENCE [LARGE SCALE GENOMIC DNA]</scope>
    <source>
        <strain evidence="4 5">YYF002</strain>
    </source>
</reference>